<dbReference type="GO" id="GO:0046872">
    <property type="term" value="F:metal ion binding"/>
    <property type="evidence" value="ECO:0007669"/>
    <property type="project" value="UniProtKB-UniRule"/>
</dbReference>
<dbReference type="GO" id="GO:0051607">
    <property type="term" value="P:defense response to virus"/>
    <property type="evidence" value="ECO:0007669"/>
    <property type="project" value="UniProtKB-UniRule"/>
</dbReference>
<dbReference type="Proteomes" id="UP000008037">
    <property type="component" value="Chromosome"/>
</dbReference>
<dbReference type="InParanoid" id="K0I7T4"/>
<comment type="function">
    <text evidence="9">CRISPR (clustered regularly interspaced short palindromic repeat), is an adaptive immune system that provides protection against mobile genetic elements (viruses, transposable elements and conjugative plasmids). CRISPR clusters contain spacers, sequences complementary to antecedent mobile elements, and target invading nucleic acids. CRISPR clusters are transcribed and processed into CRISPR RNA (crRNA). Acts as a dsDNA endonuclease. Involved in the integration of spacer DNA into the CRISPR cassette.</text>
</comment>
<evidence type="ECO:0000256" key="2">
    <source>
        <dbReference type="ARBA" id="ARBA00022723"/>
    </source>
</evidence>
<dbReference type="InterPro" id="IPR042206">
    <property type="entry name" value="CRISPR-assoc_Cas1_C"/>
</dbReference>
<evidence type="ECO:0000313" key="10">
    <source>
        <dbReference type="EMBL" id="AFU57326.1"/>
    </source>
</evidence>
<dbReference type="InterPro" id="IPR002729">
    <property type="entry name" value="CRISPR-assoc_Cas1"/>
</dbReference>
<comment type="cofactor">
    <cofactor evidence="9">
        <name>Mg(2+)</name>
        <dbReference type="ChEBI" id="CHEBI:18420"/>
    </cofactor>
    <cofactor evidence="9">
        <name>Mn(2+)</name>
        <dbReference type="ChEBI" id="CHEBI:29035"/>
    </cofactor>
</comment>
<dbReference type="Gene3D" id="3.100.10.20">
    <property type="entry name" value="CRISPR-associated endonuclease Cas1, N-terminal domain"/>
    <property type="match status" value="1"/>
</dbReference>
<evidence type="ECO:0000256" key="7">
    <source>
        <dbReference type="ARBA" id="ARBA00023125"/>
    </source>
</evidence>
<keyword evidence="1 9" id="KW-0540">Nuclease</keyword>
<feature type="binding site" evidence="9">
    <location>
        <position position="247"/>
    </location>
    <ligand>
        <name>Mn(2+)</name>
        <dbReference type="ChEBI" id="CHEBI:29035"/>
    </ligand>
</feature>
<dbReference type="PANTHER" id="PTHR34353:SF2">
    <property type="entry name" value="CRISPR-ASSOCIATED ENDONUCLEASE CAS1 1"/>
    <property type="match status" value="1"/>
</dbReference>
<keyword evidence="3 9" id="KW-0255">Endonuclease</keyword>
<dbReference type="AlphaFoldDB" id="K0I7T4"/>
<keyword evidence="4 9" id="KW-0378">Hydrolase</keyword>
<dbReference type="KEGG" id="nga:Ngar_c03780"/>
<keyword evidence="2 9" id="KW-0479">Metal-binding</keyword>
<dbReference type="Pfam" id="PF01867">
    <property type="entry name" value="Cas_Cas1"/>
    <property type="match status" value="1"/>
</dbReference>
<evidence type="ECO:0000256" key="1">
    <source>
        <dbReference type="ARBA" id="ARBA00022722"/>
    </source>
</evidence>
<evidence type="ECO:0000256" key="5">
    <source>
        <dbReference type="ARBA" id="ARBA00022842"/>
    </source>
</evidence>
<evidence type="ECO:0000256" key="8">
    <source>
        <dbReference type="ARBA" id="ARBA00023211"/>
    </source>
</evidence>
<keyword evidence="6 9" id="KW-0051">Antiviral defense</keyword>
<comment type="subunit">
    <text evidence="9">Homodimer, forms a heterotetramer with a Cas2 homodimer.</text>
</comment>
<dbReference type="HAMAP" id="MF_01470">
    <property type="entry name" value="Cas1"/>
    <property type="match status" value="1"/>
</dbReference>
<dbReference type="GeneID" id="13796554"/>
<reference evidence="10 11" key="1">
    <citation type="journal article" date="2012" name="Environ. Microbiol.">
        <title>The genome of the ammonia-oxidizing Candidatus Nitrososphaera gargensis: insights into metabolic versatility and environmental adaptations.</title>
        <authorList>
            <person name="Spang A."/>
            <person name="Poehlein A."/>
            <person name="Offre P."/>
            <person name="Zumbragel S."/>
            <person name="Haider S."/>
            <person name="Rychlik N."/>
            <person name="Nowka B."/>
            <person name="Schmeisser C."/>
            <person name="Lebedeva E.V."/>
            <person name="Rattei T."/>
            <person name="Bohm C."/>
            <person name="Schmid M."/>
            <person name="Galushko A."/>
            <person name="Hatzenpichler R."/>
            <person name="Weinmaier T."/>
            <person name="Daniel R."/>
            <person name="Schleper C."/>
            <person name="Spieck E."/>
            <person name="Streit W."/>
            <person name="Wagner M."/>
        </authorList>
    </citation>
    <scope>NUCLEOTIDE SEQUENCE [LARGE SCALE GENOMIC DNA]</scope>
    <source>
        <strain evidence="11">Ga9.2</strain>
    </source>
</reference>
<dbReference type="NCBIfam" id="TIGR00287">
    <property type="entry name" value="cas1"/>
    <property type="match status" value="1"/>
</dbReference>
<organism evidence="10 11">
    <name type="scientific">Nitrososphaera gargensis (strain Ga9.2)</name>
    <dbReference type="NCBI Taxonomy" id="1237085"/>
    <lineage>
        <taxon>Archaea</taxon>
        <taxon>Nitrososphaerota</taxon>
        <taxon>Nitrososphaeria</taxon>
        <taxon>Nitrososphaerales</taxon>
        <taxon>Nitrososphaeraceae</taxon>
        <taxon>Nitrososphaera</taxon>
    </lineage>
</organism>
<keyword evidence="11" id="KW-1185">Reference proteome</keyword>
<dbReference type="HOGENOM" id="CLU_052779_0_0_2"/>
<dbReference type="GO" id="GO:0003677">
    <property type="term" value="F:DNA binding"/>
    <property type="evidence" value="ECO:0007669"/>
    <property type="project" value="UniProtKB-KW"/>
</dbReference>
<proteinExistence type="inferred from homology"/>
<dbReference type="InterPro" id="IPR050646">
    <property type="entry name" value="Cas1"/>
</dbReference>
<feature type="binding site" evidence="9">
    <location>
        <position position="166"/>
    </location>
    <ligand>
        <name>Mn(2+)</name>
        <dbReference type="ChEBI" id="CHEBI:29035"/>
    </ligand>
</feature>
<dbReference type="PANTHER" id="PTHR34353">
    <property type="entry name" value="CRISPR-ASSOCIATED ENDONUCLEASE CAS1 1"/>
    <property type="match status" value="1"/>
</dbReference>
<evidence type="ECO:0000256" key="6">
    <source>
        <dbReference type="ARBA" id="ARBA00023118"/>
    </source>
</evidence>
<dbReference type="GO" id="GO:0043571">
    <property type="term" value="P:maintenance of CRISPR repeat elements"/>
    <property type="evidence" value="ECO:0007669"/>
    <property type="project" value="UniProtKB-UniRule"/>
</dbReference>
<evidence type="ECO:0000256" key="9">
    <source>
        <dbReference type="HAMAP-Rule" id="MF_01470"/>
    </source>
</evidence>
<dbReference type="EMBL" id="CP002408">
    <property type="protein sequence ID" value="AFU57326.1"/>
    <property type="molecule type" value="Genomic_DNA"/>
</dbReference>
<evidence type="ECO:0000256" key="3">
    <source>
        <dbReference type="ARBA" id="ARBA00022759"/>
    </source>
</evidence>
<dbReference type="Gene3D" id="1.20.120.920">
    <property type="entry name" value="CRISPR-associated endonuclease Cas1, C-terminal domain"/>
    <property type="match status" value="1"/>
</dbReference>
<dbReference type="PATRIC" id="fig|1237085.11.peg.364"/>
<evidence type="ECO:0000256" key="4">
    <source>
        <dbReference type="ARBA" id="ARBA00022801"/>
    </source>
</evidence>
<sequence length="345" mass="39290">MLSEFGLFLGRKRNRYVVKNGNAKNEILSTDVEQLHILNPGVSLSTSALRLALSNQTLVVLGSRNGWPHGFVIPAKISGTIRAKREQFLAYHDFRGAVLAKKFASGKSFNQRNLLKLLWKNRVKTEPGLAEKMYKASEEVERLAREIDSIEGSSVDKIRTDVMNREARASKEYWDAVSNLFPPELKFPGRKTRGATDPVNAMLNFGYKAILFVECWKAVYYSGLDPYAGYLHADRPGKPSLALDLMEEFRQHVVDRVLFTIFSKKMLKIDEIMQFDEVKNQQRLSKQTIQVLIGEITGQLESEVAYGRNSGERCLMKNVIQNQSRALVSYLMNPSKEYDPFELAW</sequence>
<name>K0I7T4_NITGG</name>
<accession>K0I7T4</accession>
<evidence type="ECO:0000313" key="11">
    <source>
        <dbReference type="Proteomes" id="UP000008037"/>
    </source>
</evidence>
<comment type="similarity">
    <text evidence="9">Belongs to the CRISPR-associated endonuclease Cas1 family.</text>
</comment>
<dbReference type="EC" id="3.1.-.-" evidence="9"/>
<dbReference type="GO" id="GO:0016787">
    <property type="term" value="F:hydrolase activity"/>
    <property type="evidence" value="ECO:0007669"/>
    <property type="project" value="UniProtKB-KW"/>
</dbReference>
<keyword evidence="7 9" id="KW-0238">DNA-binding</keyword>
<feature type="binding site" evidence="9">
    <location>
        <position position="232"/>
    </location>
    <ligand>
        <name>Mn(2+)</name>
        <dbReference type="ChEBI" id="CHEBI:29035"/>
    </ligand>
</feature>
<dbReference type="STRING" id="1237085.Ngar_c03780"/>
<keyword evidence="8 9" id="KW-0464">Manganese</keyword>
<dbReference type="RefSeq" id="WP_015017873.1">
    <property type="nucleotide sequence ID" value="NC_018719.1"/>
</dbReference>
<dbReference type="GO" id="GO:0004519">
    <property type="term" value="F:endonuclease activity"/>
    <property type="evidence" value="ECO:0007669"/>
    <property type="project" value="UniProtKB-UniRule"/>
</dbReference>
<gene>
    <name evidence="9 10" type="primary">cas1</name>
    <name evidence="10" type="ordered locus">Ngar_c03780</name>
</gene>
<dbReference type="CDD" id="cd09634">
    <property type="entry name" value="Cas1_I-II-III"/>
    <property type="match status" value="1"/>
</dbReference>
<dbReference type="InterPro" id="IPR042211">
    <property type="entry name" value="CRISPR-assoc_Cas1_N"/>
</dbReference>
<protein>
    <recommendedName>
        <fullName evidence="9">CRISPR-associated endonuclease Cas1</fullName>
        <ecNumber evidence="9">3.1.-.-</ecNumber>
    </recommendedName>
</protein>
<keyword evidence="5 9" id="KW-0460">Magnesium</keyword>